<dbReference type="AlphaFoldDB" id="A0A948RVI4"/>
<dbReference type="GO" id="GO:0006777">
    <property type="term" value="P:Mo-molybdopterin cofactor biosynthetic process"/>
    <property type="evidence" value="ECO:0007669"/>
    <property type="project" value="InterPro"/>
</dbReference>
<dbReference type="InterPro" id="IPR003448">
    <property type="entry name" value="Mopterin_biosynth_MoaE"/>
</dbReference>
<sequence>MNITLRLFAALRLEAGSDSLLIQLPEGATVGDALEQIQGEYAGLVPHLPACRAAVGNEFVEAGTKLKEGDVLALIPPVQGGSSAPQRMVRVVVLTDKPPLEALKIIYDDSDPPPETGAGAVVEFRGVVRGTENDQPIEGIEYESYLDMAEHQIHRILDDLEQRLPLIRFIVIHTIGMVPAGETSLYIRVESSHRREAFVACQSFIDQLKRDVPIWKHPRSGA</sequence>
<dbReference type="Pfam" id="PF02391">
    <property type="entry name" value="MoaE"/>
    <property type="match status" value="1"/>
</dbReference>
<evidence type="ECO:0000313" key="1">
    <source>
        <dbReference type="EMBL" id="MBU2691635.1"/>
    </source>
</evidence>
<dbReference type="InterPro" id="IPR012675">
    <property type="entry name" value="Beta-grasp_dom_sf"/>
</dbReference>
<dbReference type="Proteomes" id="UP000777784">
    <property type="component" value="Unassembled WGS sequence"/>
</dbReference>
<dbReference type="InterPro" id="IPR036563">
    <property type="entry name" value="MoaE_sf"/>
</dbReference>
<dbReference type="Pfam" id="PF02597">
    <property type="entry name" value="ThiS"/>
    <property type="match status" value="1"/>
</dbReference>
<comment type="caution">
    <text evidence="1">The sequence shown here is derived from an EMBL/GenBank/DDBJ whole genome shotgun (WGS) entry which is preliminary data.</text>
</comment>
<proteinExistence type="predicted"/>
<dbReference type="CDD" id="cd00756">
    <property type="entry name" value="MoaE"/>
    <property type="match status" value="1"/>
</dbReference>
<dbReference type="SUPFAM" id="SSF54285">
    <property type="entry name" value="MoaD/ThiS"/>
    <property type="match status" value="1"/>
</dbReference>
<accession>A0A948RVI4</accession>
<dbReference type="InterPro" id="IPR016155">
    <property type="entry name" value="Mopterin_synth/thiamin_S_b"/>
</dbReference>
<name>A0A948RVI4_UNCEI</name>
<evidence type="ECO:0000313" key="2">
    <source>
        <dbReference type="Proteomes" id="UP000777784"/>
    </source>
</evidence>
<dbReference type="EMBL" id="JAHJDP010000069">
    <property type="protein sequence ID" value="MBU2691635.1"/>
    <property type="molecule type" value="Genomic_DNA"/>
</dbReference>
<organism evidence="1 2">
    <name type="scientific">Eiseniibacteriota bacterium</name>
    <dbReference type="NCBI Taxonomy" id="2212470"/>
    <lineage>
        <taxon>Bacteria</taxon>
        <taxon>Candidatus Eiseniibacteriota</taxon>
    </lineage>
</organism>
<gene>
    <name evidence="1" type="ORF">KJ970_11980</name>
</gene>
<protein>
    <submittedName>
        <fullName evidence="1">Molybdenum cofactor biosynthesis protein MoaE</fullName>
    </submittedName>
</protein>
<dbReference type="PANTHER" id="PTHR23404">
    <property type="entry name" value="MOLYBDOPTERIN SYNTHASE RELATED"/>
    <property type="match status" value="1"/>
</dbReference>
<dbReference type="InterPro" id="IPR003749">
    <property type="entry name" value="ThiS/MoaD-like"/>
</dbReference>
<dbReference type="Gene3D" id="3.90.1170.40">
    <property type="entry name" value="Molybdopterin biosynthesis MoaE subunit"/>
    <property type="match status" value="1"/>
</dbReference>
<dbReference type="Gene3D" id="3.10.20.30">
    <property type="match status" value="1"/>
</dbReference>
<reference evidence="1" key="1">
    <citation type="submission" date="2021-05" db="EMBL/GenBank/DDBJ databases">
        <title>Energy efficiency and biological interactions define the core microbiome of deep oligotrophic groundwater.</title>
        <authorList>
            <person name="Mehrshad M."/>
            <person name="Lopez-Fernandez M."/>
            <person name="Bell E."/>
            <person name="Bernier-Latmani R."/>
            <person name="Bertilsson S."/>
            <person name="Dopson M."/>
        </authorList>
    </citation>
    <scope>NUCLEOTIDE SEQUENCE</scope>
    <source>
        <strain evidence="1">Modern_marine.mb.64</strain>
    </source>
</reference>
<dbReference type="SUPFAM" id="SSF54690">
    <property type="entry name" value="Molybdopterin synthase subunit MoaE"/>
    <property type="match status" value="1"/>
</dbReference>
<dbReference type="CDD" id="cd00754">
    <property type="entry name" value="Ubl_MoaD"/>
    <property type="match status" value="1"/>
</dbReference>